<keyword evidence="1" id="KW-0472">Membrane</keyword>
<evidence type="ECO:0000313" key="2">
    <source>
        <dbReference type="EMBL" id="CCH54149.1"/>
    </source>
</evidence>
<proteinExistence type="predicted"/>
<evidence type="ECO:0000256" key="1">
    <source>
        <dbReference type="SAM" id="Phobius"/>
    </source>
</evidence>
<evidence type="ECO:0000313" key="3">
    <source>
        <dbReference type="Proteomes" id="UP000009309"/>
    </source>
</evidence>
<organism evidence="2 3">
    <name type="scientific">Fibrisoma limi BUZ 3</name>
    <dbReference type="NCBI Taxonomy" id="1185876"/>
    <lineage>
        <taxon>Bacteria</taxon>
        <taxon>Pseudomonadati</taxon>
        <taxon>Bacteroidota</taxon>
        <taxon>Cytophagia</taxon>
        <taxon>Cytophagales</taxon>
        <taxon>Spirosomataceae</taxon>
        <taxon>Fibrisoma</taxon>
    </lineage>
</organism>
<dbReference type="SUPFAM" id="SSF48452">
    <property type="entry name" value="TPR-like"/>
    <property type="match status" value="1"/>
</dbReference>
<dbReference type="Pfam" id="PF14559">
    <property type="entry name" value="TPR_19"/>
    <property type="match status" value="1"/>
</dbReference>
<accession>I2GJS4</accession>
<feature type="transmembrane region" description="Helical" evidence="1">
    <location>
        <begin position="94"/>
        <end position="114"/>
    </location>
</feature>
<protein>
    <recommendedName>
        <fullName evidence="4">Tetratricopeptide repeat protein</fullName>
    </recommendedName>
</protein>
<dbReference type="EMBL" id="CAIT01000006">
    <property type="protein sequence ID" value="CCH54149.1"/>
    <property type="molecule type" value="Genomic_DNA"/>
</dbReference>
<dbReference type="InterPro" id="IPR011990">
    <property type="entry name" value="TPR-like_helical_dom_sf"/>
</dbReference>
<gene>
    <name evidence="2" type="ORF">BN8_03293</name>
</gene>
<keyword evidence="1" id="KW-0812">Transmembrane</keyword>
<sequence length="264" mass="29823">MRLSEEQYELIEAYLNNELSAADRTSFENELQADSELMAEVTLQRDLRLGFRAIGISQALDKARAQYNANRRVEAVPADPSSKPMPVTRPLSTWQYWAAAASVVVVLGVGYFVFQQTTEQPTDLAYNETFVPVDELTKEFPRGLAPNTRQQFLDILKEYEAGNYSTAIDQLKTLPADRQTVHYRNFFLGLSYLANKQPTEAIPLLQKALATPSVALRQKAEWFLALAYVKNGQKEKALPTLKRISADKAHPFNLLAQRVLQKIN</sequence>
<keyword evidence="3" id="KW-1185">Reference proteome</keyword>
<keyword evidence="1" id="KW-1133">Transmembrane helix</keyword>
<reference evidence="2 3" key="1">
    <citation type="journal article" date="2012" name="J. Bacteriol.">
        <title>Genome Sequence of the Filamentous Bacterium Fibrisoma limi BUZ 3T.</title>
        <authorList>
            <person name="Filippini M."/>
            <person name="Qi W."/>
            <person name="Jaenicke S."/>
            <person name="Goesmann A."/>
            <person name="Smits T.H."/>
            <person name="Bagheri H.C."/>
        </authorList>
    </citation>
    <scope>NUCLEOTIDE SEQUENCE [LARGE SCALE GENOMIC DNA]</scope>
    <source>
        <strain evidence="3">BUZ 3T</strain>
    </source>
</reference>
<dbReference type="AlphaFoldDB" id="I2GJS4"/>
<dbReference type="OrthoDB" id="1451921at2"/>
<dbReference type="eggNOG" id="COG5662">
    <property type="taxonomic scope" value="Bacteria"/>
</dbReference>
<dbReference type="Proteomes" id="UP000009309">
    <property type="component" value="Unassembled WGS sequence"/>
</dbReference>
<name>I2GJS4_9BACT</name>
<dbReference type="STRING" id="1185876.BN8_03293"/>
<dbReference type="RefSeq" id="WP_009282729.1">
    <property type="nucleotide sequence ID" value="NZ_CAIT01000006.1"/>
</dbReference>
<comment type="caution">
    <text evidence="2">The sequence shown here is derived from an EMBL/GenBank/DDBJ whole genome shotgun (WGS) entry which is preliminary data.</text>
</comment>
<evidence type="ECO:0008006" key="4">
    <source>
        <dbReference type="Google" id="ProtNLM"/>
    </source>
</evidence>
<dbReference type="Gene3D" id="1.25.40.10">
    <property type="entry name" value="Tetratricopeptide repeat domain"/>
    <property type="match status" value="1"/>
</dbReference>